<proteinExistence type="predicted"/>
<comment type="caution">
    <text evidence="3">The sequence shown here is derived from an EMBL/GenBank/DDBJ whole genome shotgun (WGS) entry which is preliminary data.</text>
</comment>
<organism evidence="3 4">
    <name type="scientific">Oceanococcus atlanticus</name>
    <dbReference type="NCBI Taxonomy" id="1317117"/>
    <lineage>
        <taxon>Bacteria</taxon>
        <taxon>Pseudomonadati</taxon>
        <taxon>Pseudomonadota</taxon>
        <taxon>Gammaproteobacteria</taxon>
        <taxon>Chromatiales</taxon>
        <taxon>Oceanococcaceae</taxon>
        <taxon>Oceanococcus</taxon>
    </lineage>
</organism>
<dbReference type="Proteomes" id="UP000192342">
    <property type="component" value="Unassembled WGS sequence"/>
</dbReference>
<dbReference type="CDD" id="cd16329">
    <property type="entry name" value="LolA_like"/>
    <property type="match status" value="1"/>
</dbReference>
<protein>
    <recommendedName>
        <fullName evidence="2">Uncharacterized protein TP-0789 domain-containing protein</fullName>
    </recommendedName>
</protein>
<reference evidence="3 4" key="1">
    <citation type="submission" date="2013-04" db="EMBL/GenBank/DDBJ databases">
        <title>Oceanococcus atlanticus 22II-S10r2 Genome Sequencing.</title>
        <authorList>
            <person name="Lai Q."/>
            <person name="Li G."/>
            <person name="Shao Z."/>
        </authorList>
    </citation>
    <scope>NUCLEOTIDE SEQUENCE [LARGE SCALE GENOMIC DNA]</scope>
    <source>
        <strain evidence="3 4">22II-S10r2</strain>
    </source>
</reference>
<feature type="chain" id="PRO_5013028055" description="Uncharacterized protein TP-0789 domain-containing protein" evidence="1">
    <location>
        <begin position="24"/>
        <end position="263"/>
    </location>
</feature>
<dbReference type="OrthoDB" id="9803781at2"/>
<dbReference type="RefSeq" id="WP_083559822.1">
    <property type="nucleotide sequence ID" value="NZ_AQQV01000001.1"/>
</dbReference>
<dbReference type="AlphaFoldDB" id="A0A1Y1SHA2"/>
<accession>A0A1Y1SHA2</accession>
<keyword evidence="1" id="KW-0732">Signal</keyword>
<dbReference type="Gene3D" id="2.50.20.10">
    <property type="entry name" value="Lipoprotein localisation LolA/LolB/LppX"/>
    <property type="match status" value="1"/>
</dbReference>
<name>A0A1Y1SHA2_9GAMM</name>
<gene>
    <name evidence="3" type="ORF">ATO7_04175</name>
</gene>
<dbReference type="Pfam" id="PF17131">
    <property type="entry name" value="LolA_like"/>
    <property type="match status" value="1"/>
</dbReference>
<feature type="domain" description="Uncharacterized protein TP-0789" evidence="2">
    <location>
        <begin position="78"/>
        <end position="261"/>
    </location>
</feature>
<evidence type="ECO:0000259" key="2">
    <source>
        <dbReference type="Pfam" id="PF17131"/>
    </source>
</evidence>
<feature type="signal peptide" evidence="1">
    <location>
        <begin position="1"/>
        <end position="23"/>
    </location>
</feature>
<sequence length="263" mass="30167">MTLLTPKTLLVTALTALPLLAQAQTPEEQGLAIAVEADQRDEGWGDSESTMTMVLRNKHGQESVREMRNRSLEVDGDGDKSLIIFDQPKDVRGTALLTFSHKDGNDDQWLYLPALKRVKRIASNNKSGPFMGSEFAYEDISSQEVEKYTYKFLREEPCGELSCFVIERYPVDEKSGYTKQISWIDSSEYRAQKIDFYDRKKSHLKTLTFHDYSQYLDKHWRPARMEMVNLQTGKSTTLTFSDYAFQNGLSDKDFDQASLARAR</sequence>
<dbReference type="STRING" id="1317117.ATO7_04175"/>
<evidence type="ECO:0000256" key="1">
    <source>
        <dbReference type="SAM" id="SignalP"/>
    </source>
</evidence>
<keyword evidence="4" id="KW-1185">Reference proteome</keyword>
<dbReference type="InterPro" id="IPR033399">
    <property type="entry name" value="TP_0789-like"/>
</dbReference>
<evidence type="ECO:0000313" key="4">
    <source>
        <dbReference type="Proteomes" id="UP000192342"/>
    </source>
</evidence>
<dbReference type="EMBL" id="AQQV01000001">
    <property type="protein sequence ID" value="ORE89044.1"/>
    <property type="molecule type" value="Genomic_DNA"/>
</dbReference>
<evidence type="ECO:0000313" key="3">
    <source>
        <dbReference type="EMBL" id="ORE89044.1"/>
    </source>
</evidence>